<name>A0A493T3X7_ANAPP</name>
<comment type="catalytic activity">
    <reaction evidence="19">
        <text>succinate(out) + phosphate(in) = succinate(in) + phosphate(out)</text>
        <dbReference type="Rhea" id="RHEA:71627"/>
        <dbReference type="ChEBI" id="CHEBI:30031"/>
        <dbReference type="ChEBI" id="CHEBI:43474"/>
    </reaction>
</comment>
<evidence type="ECO:0000256" key="8">
    <source>
        <dbReference type="ARBA" id="ARBA00022989"/>
    </source>
</evidence>
<comment type="catalytic activity">
    <reaction evidence="17">
        <text>(S)-malate(in) + phosphate(out) = (S)-malate(out) + phosphate(in)</text>
        <dbReference type="Rhea" id="RHEA:71607"/>
        <dbReference type="ChEBI" id="CHEBI:15589"/>
        <dbReference type="ChEBI" id="CHEBI:43474"/>
    </reaction>
</comment>
<accession>A0A493T3X7</accession>
<evidence type="ECO:0000256" key="2">
    <source>
        <dbReference type="ARBA" id="ARBA00006375"/>
    </source>
</evidence>
<protein>
    <recommendedName>
        <fullName evidence="21">Mitochondrial dicarboxylate carrier</fullName>
    </recommendedName>
    <alternativeName>
        <fullName evidence="22">Solute carrier family 25 member 10</fullName>
    </alternativeName>
</protein>
<keyword evidence="10" id="KW-0496">Mitochondrion</keyword>
<feature type="repeat" description="Solcar" evidence="23">
    <location>
        <begin position="179"/>
        <end position="262"/>
    </location>
</feature>
<comment type="catalytic activity">
    <reaction evidence="14">
        <text>malonate(out) + phosphate(in) = malonate(in) + phosphate(out)</text>
        <dbReference type="Rhea" id="RHEA:71623"/>
        <dbReference type="ChEBI" id="CHEBI:15792"/>
        <dbReference type="ChEBI" id="CHEBI:43474"/>
    </reaction>
</comment>
<reference evidence="25 26" key="1">
    <citation type="submission" date="2017-10" db="EMBL/GenBank/DDBJ databases">
        <title>A new Pekin duck reference genome.</title>
        <authorList>
            <person name="Hou Z.-C."/>
            <person name="Zhou Z.-K."/>
            <person name="Zhu F."/>
            <person name="Hou S.-S."/>
        </authorList>
    </citation>
    <scope>NUCLEOTIDE SEQUENCE [LARGE SCALE GENOMIC DNA]</scope>
</reference>
<evidence type="ECO:0000256" key="19">
    <source>
        <dbReference type="ARBA" id="ARBA00052941"/>
    </source>
</evidence>
<keyword evidence="4" id="KW-0050">Antiport</keyword>
<evidence type="ECO:0000256" key="5">
    <source>
        <dbReference type="ARBA" id="ARBA00022692"/>
    </source>
</evidence>
<keyword evidence="9" id="KW-0445">Lipid transport</keyword>
<keyword evidence="26" id="KW-1185">Reference proteome</keyword>
<keyword evidence="3 24" id="KW-0813">Transport</keyword>
<comment type="subcellular location">
    <subcellularLocation>
        <location evidence="1">Mitochondrion inner membrane</location>
        <topology evidence="1">Multi-pass membrane protein</topology>
    </subcellularLocation>
</comment>
<evidence type="ECO:0000256" key="14">
    <source>
        <dbReference type="ARBA" id="ARBA00050604"/>
    </source>
</evidence>
<dbReference type="InterPro" id="IPR018108">
    <property type="entry name" value="MCP_transmembrane"/>
</dbReference>
<evidence type="ECO:0000256" key="15">
    <source>
        <dbReference type="ARBA" id="ARBA00050795"/>
    </source>
</evidence>
<dbReference type="Proteomes" id="UP000016666">
    <property type="component" value="Chromosome 19"/>
</dbReference>
<dbReference type="OMA" id="TTRFGAY"/>
<dbReference type="AlphaFoldDB" id="A0A493T3X7"/>
<gene>
    <name evidence="25" type="primary">SLC25A10</name>
</gene>
<evidence type="ECO:0000256" key="11">
    <source>
        <dbReference type="ARBA" id="ARBA00023136"/>
    </source>
</evidence>
<evidence type="ECO:0000313" key="25">
    <source>
        <dbReference type="Ensembl" id="ENSAPLP00000020619.1"/>
    </source>
</evidence>
<evidence type="ECO:0000256" key="18">
    <source>
        <dbReference type="ARBA" id="ARBA00051777"/>
    </source>
</evidence>
<dbReference type="Ensembl" id="ENSAPLT00000020127.1">
    <property type="protein sequence ID" value="ENSAPLP00000020619.1"/>
    <property type="gene ID" value="ENSAPLG00000014178.2"/>
</dbReference>
<evidence type="ECO:0000256" key="7">
    <source>
        <dbReference type="ARBA" id="ARBA00022792"/>
    </source>
</evidence>
<comment type="catalytic activity">
    <reaction evidence="16">
        <text>(S)-malate(in) + succinate(out) = (S)-malate(out) + succinate(in)</text>
        <dbReference type="Rhea" id="RHEA:29327"/>
        <dbReference type="ChEBI" id="CHEBI:15589"/>
        <dbReference type="ChEBI" id="CHEBI:30031"/>
    </reaction>
</comment>
<evidence type="ECO:0000256" key="6">
    <source>
        <dbReference type="ARBA" id="ARBA00022737"/>
    </source>
</evidence>
<evidence type="ECO:0000256" key="4">
    <source>
        <dbReference type="ARBA" id="ARBA00022449"/>
    </source>
</evidence>
<evidence type="ECO:0000256" key="13">
    <source>
        <dbReference type="ARBA" id="ARBA00050259"/>
    </source>
</evidence>
<evidence type="ECO:0000256" key="24">
    <source>
        <dbReference type="RuleBase" id="RU000488"/>
    </source>
</evidence>
<dbReference type="GO" id="GO:0006869">
    <property type="term" value="P:lipid transport"/>
    <property type="evidence" value="ECO:0007669"/>
    <property type="project" value="UniProtKB-KW"/>
</dbReference>
<comment type="catalytic activity">
    <reaction evidence="15">
        <text>malonate(out) + (S)-malate(in) = malonate(in) + (S)-malate(out)</text>
        <dbReference type="Rhea" id="RHEA:71611"/>
        <dbReference type="ChEBI" id="CHEBI:15589"/>
        <dbReference type="ChEBI" id="CHEBI:15792"/>
    </reaction>
</comment>
<sequence>QGRTGSPEPAPLHPALPQVHLQTQQEVKMRMMGMAMRVVRTDGFLALYNGLSASLCRQMTYSLTRFAIYETARDRLGQGSQGPPPFYQKVLLGAVGGFTGGFVGTPADMVNVRSVLLAPLALYSHALDGMYRVLREEGLKKLFSGATMASSRGALVTVGQLSCYDQAKQLVLTTGLLSDNIFTHFLASFIAGGCATFLCQPLDVLKTRLMNSQGEYRGVTHCAMETAKLGPLAFYKGFVPAAIRLIPHTVLTFVFLEQLRKYFGIKVVT</sequence>
<dbReference type="Pfam" id="PF00153">
    <property type="entry name" value="Mito_carr"/>
    <property type="match status" value="3"/>
</dbReference>
<evidence type="ECO:0000256" key="22">
    <source>
        <dbReference type="ARBA" id="ARBA00076498"/>
    </source>
</evidence>
<evidence type="ECO:0000256" key="23">
    <source>
        <dbReference type="PROSITE-ProRule" id="PRU00282"/>
    </source>
</evidence>
<dbReference type="FunFam" id="1.50.40.10:FF:000043">
    <property type="entry name" value="mitochondrial dicarboxylate carrier isoform X2"/>
    <property type="match status" value="1"/>
</dbReference>
<dbReference type="GeneTree" id="ENSGT00940000156783"/>
<keyword evidence="5 23" id="KW-0812">Transmembrane</keyword>
<evidence type="ECO:0000256" key="21">
    <source>
        <dbReference type="ARBA" id="ARBA00072782"/>
    </source>
</evidence>
<keyword evidence="7" id="KW-0999">Mitochondrion inner membrane</keyword>
<dbReference type="InterPro" id="IPR023395">
    <property type="entry name" value="MCP_dom_sf"/>
</dbReference>
<comment type="similarity">
    <text evidence="2 24">Belongs to the mitochondrial carrier (TC 2.A.29) family.</text>
</comment>
<evidence type="ECO:0000256" key="9">
    <source>
        <dbReference type="ARBA" id="ARBA00023055"/>
    </source>
</evidence>
<evidence type="ECO:0000256" key="3">
    <source>
        <dbReference type="ARBA" id="ARBA00022448"/>
    </source>
</evidence>
<dbReference type="GO" id="GO:0015297">
    <property type="term" value="F:antiporter activity"/>
    <property type="evidence" value="ECO:0007669"/>
    <property type="project" value="UniProtKB-KW"/>
</dbReference>
<feature type="repeat" description="Solcar" evidence="23">
    <location>
        <begin position="1"/>
        <end position="75"/>
    </location>
</feature>
<dbReference type="GO" id="GO:0005743">
    <property type="term" value="C:mitochondrial inner membrane"/>
    <property type="evidence" value="ECO:0007669"/>
    <property type="project" value="UniProtKB-SubCell"/>
</dbReference>
<keyword evidence="8" id="KW-1133">Transmembrane helix</keyword>
<evidence type="ECO:0000256" key="10">
    <source>
        <dbReference type="ARBA" id="ARBA00023128"/>
    </source>
</evidence>
<comment type="catalytic activity">
    <reaction evidence="12">
        <text>(S)-malate(in) + sulfate(out) = (S)-malate(out) + sulfate(in)</text>
        <dbReference type="Rhea" id="RHEA:71615"/>
        <dbReference type="ChEBI" id="CHEBI:15589"/>
        <dbReference type="ChEBI" id="CHEBI:16189"/>
    </reaction>
</comment>
<proteinExistence type="inferred from homology"/>
<reference evidence="25" key="3">
    <citation type="submission" date="2025-09" db="UniProtKB">
        <authorList>
            <consortium name="Ensembl"/>
        </authorList>
    </citation>
    <scope>IDENTIFICATION</scope>
</reference>
<dbReference type="Gene3D" id="1.50.40.10">
    <property type="entry name" value="Mitochondrial carrier domain"/>
    <property type="match status" value="1"/>
</dbReference>
<evidence type="ECO:0000256" key="12">
    <source>
        <dbReference type="ARBA" id="ARBA00037004"/>
    </source>
</evidence>
<dbReference type="SUPFAM" id="SSF103506">
    <property type="entry name" value="Mitochondrial carrier"/>
    <property type="match status" value="1"/>
</dbReference>
<comment type="function">
    <text evidence="20">Catalyzes the electroneutral exchange or flux of physiologically important metabolites such as dicarboxylates (malonate, malate, succinate), inorganic sulfur-containing anions, and phosphate, across mitochondrial inner membrane. Plays an important role in gluconeogenesis, fatty acid metabolism, urea synthesis, and sulfur metabolism, particularly in liver, by supplying the substrates for the different metabolic processes. Regulates fatty acid release from adipocytes, and contributes to systemic insulin sensitivity.</text>
</comment>
<comment type="catalytic activity">
    <reaction evidence="18">
        <text>malonate(out) + succinate(in) = malonate(in) + succinate(out)</text>
        <dbReference type="Rhea" id="RHEA:71667"/>
        <dbReference type="ChEBI" id="CHEBI:15792"/>
        <dbReference type="ChEBI" id="CHEBI:30031"/>
    </reaction>
</comment>
<reference evidence="25" key="2">
    <citation type="submission" date="2025-08" db="UniProtKB">
        <authorList>
            <consortium name="Ensembl"/>
        </authorList>
    </citation>
    <scope>IDENTIFICATION</scope>
</reference>
<evidence type="ECO:0000256" key="20">
    <source>
        <dbReference type="ARBA" id="ARBA00057945"/>
    </source>
</evidence>
<evidence type="ECO:0000256" key="17">
    <source>
        <dbReference type="ARBA" id="ARBA00051541"/>
    </source>
</evidence>
<dbReference type="PROSITE" id="PS50920">
    <property type="entry name" value="SOLCAR"/>
    <property type="match status" value="3"/>
</dbReference>
<evidence type="ECO:0000256" key="16">
    <source>
        <dbReference type="ARBA" id="ARBA00050932"/>
    </source>
</evidence>
<dbReference type="InterPro" id="IPR050391">
    <property type="entry name" value="Mito_Metabolite_Transporter"/>
</dbReference>
<organism evidence="25 26">
    <name type="scientific">Anas platyrhynchos platyrhynchos</name>
    <name type="common">Northern mallard</name>
    <dbReference type="NCBI Taxonomy" id="8840"/>
    <lineage>
        <taxon>Eukaryota</taxon>
        <taxon>Metazoa</taxon>
        <taxon>Chordata</taxon>
        <taxon>Craniata</taxon>
        <taxon>Vertebrata</taxon>
        <taxon>Euteleostomi</taxon>
        <taxon>Archelosauria</taxon>
        <taxon>Archosauria</taxon>
        <taxon>Dinosauria</taxon>
        <taxon>Saurischia</taxon>
        <taxon>Theropoda</taxon>
        <taxon>Coelurosauria</taxon>
        <taxon>Aves</taxon>
        <taxon>Neognathae</taxon>
        <taxon>Galloanserae</taxon>
        <taxon>Anseriformes</taxon>
        <taxon>Anatidae</taxon>
        <taxon>Anatinae</taxon>
        <taxon>Anas</taxon>
    </lineage>
</organism>
<feature type="repeat" description="Solcar" evidence="23">
    <location>
        <begin position="88"/>
        <end position="170"/>
    </location>
</feature>
<dbReference type="GO" id="GO:0005310">
    <property type="term" value="F:dicarboxylic acid transmembrane transporter activity"/>
    <property type="evidence" value="ECO:0007669"/>
    <property type="project" value="UniProtKB-ARBA"/>
</dbReference>
<keyword evidence="6" id="KW-0677">Repeat</keyword>
<keyword evidence="11 23" id="KW-0472">Membrane</keyword>
<dbReference type="PANTHER" id="PTHR45618">
    <property type="entry name" value="MITOCHONDRIAL DICARBOXYLATE CARRIER-RELATED"/>
    <property type="match status" value="1"/>
</dbReference>
<evidence type="ECO:0000313" key="26">
    <source>
        <dbReference type="Proteomes" id="UP000016666"/>
    </source>
</evidence>
<comment type="catalytic activity">
    <reaction evidence="13">
        <text>sulfate(out) + phosphate(in) = sulfate(in) + phosphate(out)</text>
        <dbReference type="Rhea" id="RHEA:71631"/>
        <dbReference type="ChEBI" id="CHEBI:16189"/>
        <dbReference type="ChEBI" id="CHEBI:43474"/>
    </reaction>
</comment>
<evidence type="ECO:0000256" key="1">
    <source>
        <dbReference type="ARBA" id="ARBA00004448"/>
    </source>
</evidence>